<gene>
    <name evidence="1" type="ORF">CSTERLE_06880</name>
</gene>
<dbReference type="AlphaFoldDB" id="A0A1B1YKL7"/>
<evidence type="ECO:0000313" key="1">
    <source>
        <dbReference type="EMBL" id="ANX01311.1"/>
    </source>
</evidence>
<sequence length="132" mass="15424">MSKACITPVFQRQMEQMRNIKNLIFDNDAMGELPPLTRLLFAGLWIMVDDKGRMEDNPRKIKKVIMGFDDVSAGQVDEMLQSLHDRRFIVRYSTNGSNYIQVNNFSKYRNPQLYRRCSKIPSFEKVNSGLQK</sequence>
<name>A0A1B1YKL7_THEST</name>
<dbReference type="EMBL" id="CP014673">
    <property type="protein sequence ID" value="ANX01311.1"/>
    <property type="molecule type" value="Genomic_DNA"/>
</dbReference>
<reference evidence="1 2" key="1">
    <citation type="submission" date="2016-02" db="EMBL/GenBank/DDBJ databases">
        <title>Comparison of Clostridium stercorarium subspecies using comparative genomics and transcriptomics.</title>
        <authorList>
            <person name="Schellenberg J."/>
            <person name="Thallinger G."/>
            <person name="Levin D.B."/>
            <person name="Zhang X."/>
            <person name="Alvare G."/>
            <person name="Fristensky B."/>
            <person name="Sparling R."/>
        </authorList>
    </citation>
    <scope>NUCLEOTIDE SEQUENCE [LARGE SCALE GENOMIC DNA]</scope>
    <source>
        <strain evidence="1 2">DSM 9219</strain>
    </source>
</reference>
<protein>
    <submittedName>
        <fullName evidence="1">Uncharacterized protein</fullName>
    </submittedName>
</protein>
<dbReference type="RefSeq" id="WP_065820780.1">
    <property type="nucleotide sequence ID" value="NZ_CP014673.1"/>
</dbReference>
<proteinExistence type="predicted"/>
<accession>A0A1B1YKL7</accession>
<evidence type="ECO:0000313" key="2">
    <source>
        <dbReference type="Proteomes" id="UP000092931"/>
    </source>
</evidence>
<organism evidence="1 2">
    <name type="scientific">Thermoclostridium stercorarium subsp. leptospartum DSM 9219</name>
    <dbReference type="NCBI Taxonomy" id="1346611"/>
    <lineage>
        <taxon>Bacteria</taxon>
        <taxon>Bacillati</taxon>
        <taxon>Bacillota</taxon>
        <taxon>Clostridia</taxon>
        <taxon>Eubacteriales</taxon>
        <taxon>Oscillospiraceae</taxon>
        <taxon>Thermoclostridium</taxon>
    </lineage>
</organism>
<dbReference type="Proteomes" id="UP000092931">
    <property type="component" value="Chromosome"/>
</dbReference>